<comment type="caution">
    <text evidence="2">The sequence shown here is derived from an EMBL/GenBank/DDBJ whole genome shotgun (WGS) entry which is preliminary data.</text>
</comment>
<gene>
    <name evidence="2" type="ORF">GCM10009850_045430</name>
</gene>
<dbReference type="Gene3D" id="2.40.10.10">
    <property type="entry name" value="Trypsin-like serine proteases"/>
    <property type="match status" value="2"/>
</dbReference>
<organism evidence="2 3">
    <name type="scientific">Nonomuraea monospora</name>
    <dbReference type="NCBI Taxonomy" id="568818"/>
    <lineage>
        <taxon>Bacteria</taxon>
        <taxon>Bacillati</taxon>
        <taxon>Actinomycetota</taxon>
        <taxon>Actinomycetes</taxon>
        <taxon>Streptosporangiales</taxon>
        <taxon>Streptosporangiaceae</taxon>
        <taxon>Nonomuraea</taxon>
    </lineage>
</organism>
<dbReference type="EMBL" id="BAAAQX010000011">
    <property type="protein sequence ID" value="GAA2209085.1"/>
    <property type="molecule type" value="Genomic_DNA"/>
</dbReference>
<protein>
    <submittedName>
        <fullName evidence="2">Peptidase</fullName>
    </submittedName>
</protein>
<feature type="chain" id="PRO_5047476985" evidence="1">
    <location>
        <begin position="28"/>
        <end position="346"/>
    </location>
</feature>
<dbReference type="Proteomes" id="UP001499843">
    <property type="component" value="Unassembled WGS sequence"/>
</dbReference>
<keyword evidence="3" id="KW-1185">Reference proteome</keyword>
<accession>A0ABP5PBE5</accession>
<keyword evidence="1" id="KW-0732">Signal</keyword>
<dbReference type="InterPro" id="IPR009003">
    <property type="entry name" value="Peptidase_S1_PA"/>
</dbReference>
<reference evidence="3" key="1">
    <citation type="journal article" date="2019" name="Int. J. Syst. Evol. Microbiol.">
        <title>The Global Catalogue of Microorganisms (GCM) 10K type strain sequencing project: providing services to taxonomists for standard genome sequencing and annotation.</title>
        <authorList>
            <consortium name="The Broad Institute Genomics Platform"/>
            <consortium name="The Broad Institute Genome Sequencing Center for Infectious Disease"/>
            <person name="Wu L."/>
            <person name="Ma J."/>
        </authorList>
    </citation>
    <scope>NUCLEOTIDE SEQUENCE [LARGE SCALE GENOMIC DNA]</scope>
    <source>
        <strain evidence="3">JCM 16114</strain>
    </source>
</reference>
<evidence type="ECO:0000256" key="1">
    <source>
        <dbReference type="SAM" id="SignalP"/>
    </source>
</evidence>
<feature type="signal peptide" evidence="1">
    <location>
        <begin position="1"/>
        <end position="27"/>
    </location>
</feature>
<evidence type="ECO:0000313" key="3">
    <source>
        <dbReference type="Proteomes" id="UP001499843"/>
    </source>
</evidence>
<dbReference type="SUPFAM" id="SSF50494">
    <property type="entry name" value="Trypsin-like serine proteases"/>
    <property type="match status" value="1"/>
</dbReference>
<dbReference type="RefSeq" id="WP_344477859.1">
    <property type="nucleotide sequence ID" value="NZ_BAAAQX010000011.1"/>
</dbReference>
<evidence type="ECO:0000313" key="2">
    <source>
        <dbReference type="EMBL" id="GAA2209085.1"/>
    </source>
</evidence>
<dbReference type="InterPro" id="IPR043504">
    <property type="entry name" value="Peptidase_S1_PA_chymotrypsin"/>
</dbReference>
<sequence>MRSRTSALLSIPLLASLLLATPSPAAADNVVTAPLAASQTAAAEVATFWLSDNGANLTAATPYDVQTAVSKIITKGGGVTPDTKPGSVSPMAPVTGEAATSGKVFFLGADGLPHWCTGTSVQSQYRNVVATAAHCVFDTETPGSRLGKWVFVPGYADGAAPSGLYVGKQVFGHYDFDVYGDYDRDYAFVNVYGGVVSSATGELANFGRLGDNVGGQGLAWNQPLGSTVEVFGYPAGPHPDGQRPYTGETLETSSGLPVTAIAPEVKGEELLAVDSPFTGAGSLGSSWLLRYDEASGRGYLNGLTLSVTDTDADQRYDTSLSPYFDGELAGIYKAAATLWTGAALPG</sequence>
<name>A0ABP5PBE5_9ACTN</name>
<proteinExistence type="predicted"/>